<evidence type="ECO:0000256" key="1">
    <source>
        <dbReference type="SAM" id="MobiDB-lite"/>
    </source>
</evidence>
<dbReference type="AlphaFoldDB" id="A0A426Q4X6"/>
<dbReference type="Pfam" id="PF24837">
    <property type="entry name" value="AMIN-like"/>
    <property type="match status" value="1"/>
</dbReference>
<dbReference type="PROSITE" id="PS51257">
    <property type="entry name" value="PROKAR_LIPOPROTEIN"/>
    <property type="match status" value="1"/>
</dbReference>
<sequence>MRTPFQRPSTACTAVATACSLAALASCGTSDSAPVTTAPVTSPSVPAPGVPETQVLHTPSSELEPLAGTQPLDVLAAPDADLRITDVRTGQHQTFDRFVVELAGTGDPGWLVTASDSTLAVDIRGTGSSDPAAADVTAADRAARDTPGAAITSVADAGPGQRTHSFTLGLASPRPMFTLNVLTNPTRIVVDVRHP</sequence>
<feature type="compositionally biased region" description="Polar residues" evidence="1">
    <location>
        <begin position="32"/>
        <end position="44"/>
    </location>
</feature>
<keyword evidence="5" id="KW-1185">Reference proteome</keyword>
<reference evidence="4 5" key="1">
    <citation type="submission" date="2018-01" db="EMBL/GenBank/DDBJ databases">
        <title>Twenty Corynebacterium bovis Genomes.</title>
        <authorList>
            <person name="Gulvik C.A."/>
        </authorList>
    </citation>
    <scope>NUCLEOTIDE SEQUENCE [LARGE SCALE GENOMIC DNA]</scope>
    <source>
        <strain evidence="4 5">16-2004</strain>
    </source>
</reference>
<feature type="region of interest" description="Disordered" evidence="1">
    <location>
        <begin position="32"/>
        <end position="59"/>
    </location>
</feature>
<evidence type="ECO:0000313" key="5">
    <source>
        <dbReference type="Proteomes" id="UP000278422"/>
    </source>
</evidence>
<proteinExistence type="predicted"/>
<comment type="caution">
    <text evidence="4">The sequence shown here is derived from an EMBL/GenBank/DDBJ whole genome shotgun (WGS) entry which is preliminary data.</text>
</comment>
<dbReference type="Proteomes" id="UP000278422">
    <property type="component" value="Unassembled WGS sequence"/>
</dbReference>
<gene>
    <name evidence="4" type="ORF">CXF42_05090</name>
</gene>
<name>A0A426Q4X6_9CORY</name>
<feature type="chain" id="PRO_5039170431" description="AMIN-like domain-containing protein" evidence="2">
    <location>
        <begin position="26"/>
        <end position="195"/>
    </location>
</feature>
<dbReference type="RefSeq" id="WP_125173586.1">
    <property type="nucleotide sequence ID" value="NZ_CP066067.1"/>
</dbReference>
<dbReference type="EMBL" id="PQNQ01000011">
    <property type="protein sequence ID" value="RRQ04093.1"/>
    <property type="molecule type" value="Genomic_DNA"/>
</dbReference>
<evidence type="ECO:0000259" key="3">
    <source>
        <dbReference type="Pfam" id="PF24837"/>
    </source>
</evidence>
<evidence type="ECO:0000313" key="4">
    <source>
        <dbReference type="EMBL" id="RRQ04093.1"/>
    </source>
</evidence>
<organism evidence="4 5">
    <name type="scientific">Corynebacterium bovis</name>
    <dbReference type="NCBI Taxonomy" id="36808"/>
    <lineage>
        <taxon>Bacteria</taxon>
        <taxon>Bacillati</taxon>
        <taxon>Actinomycetota</taxon>
        <taxon>Actinomycetes</taxon>
        <taxon>Mycobacteriales</taxon>
        <taxon>Corynebacteriaceae</taxon>
        <taxon>Corynebacterium</taxon>
    </lineage>
</organism>
<accession>A0A426Q4X6</accession>
<feature type="domain" description="AMIN-like" evidence="3">
    <location>
        <begin position="83"/>
        <end position="117"/>
    </location>
</feature>
<protein>
    <recommendedName>
        <fullName evidence="3">AMIN-like domain-containing protein</fullName>
    </recommendedName>
</protein>
<keyword evidence="2" id="KW-0732">Signal</keyword>
<evidence type="ECO:0000256" key="2">
    <source>
        <dbReference type="SAM" id="SignalP"/>
    </source>
</evidence>
<dbReference type="InterPro" id="IPR056303">
    <property type="entry name" value="AMIN-like"/>
</dbReference>
<feature type="signal peptide" evidence="2">
    <location>
        <begin position="1"/>
        <end position="25"/>
    </location>
</feature>